<dbReference type="InterPro" id="IPR026039">
    <property type="entry name" value="YfgM"/>
</dbReference>
<evidence type="ECO:0000256" key="4">
    <source>
        <dbReference type="ARBA" id="ARBA00022692"/>
    </source>
</evidence>
<keyword evidence="7" id="KW-0143">Chaperone</keyword>
<keyword evidence="4 8" id="KW-0812">Transmembrane</keyword>
<dbReference type="Pfam" id="PF09976">
    <property type="entry name" value="TPR_21"/>
    <property type="match status" value="1"/>
</dbReference>
<accession>A0ABW3I6U9</accession>
<feature type="transmembrane region" description="Helical" evidence="8">
    <location>
        <begin position="22"/>
        <end position="42"/>
    </location>
</feature>
<proteinExistence type="predicted"/>
<evidence type="ECO:0000256" key="7">
    <source>
        <dbReference type="ARBA" id="ARBA00023186"/>
    </source>
</evidence>
<dbReference type="RefSeq" id="WP_380818675.1">
    <property type="nucleotide sequence ID" value="NZ_JBHTJN010000004.1"/>
</dbReference>
<dbReference type="PIRSF" id="PIRSF006170">
    <property type="entry name" value="YfgM"/>
    <property type="match status" value="1"/>
</dbReference>
<gene>
    <name evidence="10" type="ORF">ACFQ02_02155</name>
</gene>
<evidence type="ECO:0000256" key="1">
    <source>
        <dbReference type="ARBA" id="ARBA00004167"/>
    </source>
</evidence>
<keyword evidence="6 8" id="KW-0472">Membrane</keyword>
<name>A0ABW3I6U9_9PAST</name>
<evidence type="ECO:0000256" key="5">
    <source>
        <dbReference type="ARBA" id="ARBA00022989"/>
    </source>
</evidence>
<evidence type="ECO:0000259" key="9">
    <source>
        <dbReference type="Pfam" id="PF09976"/>
    </source>
</evidence>
<reference evidence="11" key="1">
    <citation type="journal article" date="2019" name="Int. J. Syst. Evol. Microbiol.">
        <title>The Global Catalogue of Microorganisms (GCM) 10K type strain sequencing project: providing services to taxonomists for standard genome sequencing and annotation.</title>
        <authorList>
            <consortium name="The Broad Institute Genomics Platform"/>
            <consortium name="The Broad Institute Genome Sequencing Center for Infectious Disease"/>
            <person name="Wu L."/>
            <person name="Ma J."/>
        </authorList>
    </citation>
    <scope>NUCLEOTIDE SEQUENCE [LARGE SCALE GENOMIC DNA]</scope>
    <source>
        <strain evidence="11">CCUG 61707</strain>
    </source>
</reference>
<feature type="domain" description="Ancillary SecYEG translocon subunit/Cell division coordinator CpoB TPR" evidence="9">
    <location>
        <begin position="15"/>
        <end position="202"/>
    </location>
</feature>
<dbReference type="PANTHER" id="PTHR38035">
    <property type="entry name" value="UPF0070 PROTEIN YFGM"/>
    <property type="match status" value="1"/>
</dbReference>
<evidence type="ECO:0000313" key="11">
    <source>
        <dbReference type="Proteomes" id="UP001596996"/>
    </source>
</evidence>
<comment type="caution">
    <text evidence="10">The sequence shown here is derived from an EMBL/GenBank/DDBJ whole genome shotgun (WGS) entry which is preliminary data.</text>
</comment>
<protein>
    <submittedName>
        <fullName evidence="10">YfgM family protein</fullName>
    </submittedName>
</protein>
<keyword evidence="3" id="KW-1003">Cell membrane</keyword>
<evidence type="ECO:0000256" key="6">
    <source>
        <dbReference type="ARBA" id="ARBA00023136"/>
    </source>
</evidence>
<evidence type="ECO:0000256" key="2">
    <source>
        <dbReference type="ARBA" id="ARBA00004236"/>
    </source>
</evidence>
<comment type="subcellular location">
    <subcellularLocation>
        <location evidence="2">Cell membrane</location>
    </subcellularLocation>
    <subcellularLocation>
        <location evidence="1">Membrane</location>
        <topology evidence="1">Single-pass membrane protein</topology>
    </subcellularLocation>
</comment>
<dbReference type="Proteomes" id="UP001596996">
    <property type="component" value="Unassembled WGS sequence"/>
</dbReference>
<keyword evidence="11" id="KW-1185">Reference proteome</keyword>
<dbReference type="EMBL" id="JBHTJN010000004">
    <property type="protein sequence ID" value="MFD0965665.1"/>
    <property type="molecule type" value="Genomic_DNA"/>
</dbReference>
<sequence length="202" mass="22625">MAYSAEEEQELNELKSWIKENYKSMIVIFVLVFGGVFGWRYWQDYQVAKMQQSSVEYNQLIHSKNKNNQIEQFGIQHSGTGYAVFAYLDGAKSAVLEQDFKKAEKLLLLALKDPAVTNNEILLSITALRLASVQFQLQNFDGAANSLNIVKGEAWESGKNLLLGEILLAKSDKEGAKAVFEKVLKSGSQAEIQSAQVRLNNL</sequence>
<dbReference type="InterPro" id="IPR018704">
    <property type="entry name" value="SecYEG/CpoB_TPR"/>
</dbReference>
<evidence type="ECO:0000256" key="8">
    <source>
        <dbReference type="SAM" id="Phobius"/>
    </source>
</evidence>
<dbReference type="PANTHER" id="PTHR38035:SF1">
    <property type="entry name" value="ANCILLARY SECYEG TRANSLOCON SUBUNIT"/>
    <property type="match status" value="1"/>
</dbReference>
<evidence type="ECO:0000256" key="3">
    <source>
        <dbReference type="ARBA" id="ARBA00022475"/>
    </source>
</evidence>
<evidence type="ECO:0000313" key="10">
    <source>
        <dbReference type="EMBL" id="MFD0965665.1"/>
    </source>
</evidence>
<keyword evidence="5 8" id="KW-1133">Transmembrane helix</keyword>
<organism evidence="10 11">
    <name type="scientific">Seminibacterium arietis</name>
    <dbReference type="NCBI Taxonomy" id="1173502"/>
    <lineage>
        <taxon>Bacteria</taxon>
        <taxon>Pseudomonadati</taxon>
        <taxon>Pseudomonadota</taxon>
        <taxon>Gammaproteobacteria</taxon>
        <taxon>Pasteurellales</taxon>
        <taxon>Pasteurellaceae</taxon>
        <taxon>Seminibacterium</taxon>
    </lineage>
</organism>